<evidence type="ECO:0008006" key="4">
    <source>
        <dbReference type="Google" id="ProtNLM"/>
    </source>
</evidence>
<dbReference type="Proteomes" id="UP000664417">
    <property type="component" value="Unassembled WGS sequence"/>
</dbReference>
<feature type="chain" id="PRO_5035244377" description="DUF3108 domain-containing protein" evidence="1">
    <location>
        <begin position="20"/>
        <end position="283"/>
    </location>
</feature>
<proteinExistence type="predicted"/>
<evidence type="ECO:0000256" key="1">
    <source>
        <dbReference type="SAM" id="SignalP"/>
    </source>
</evidence>
<protein>
    <recommendedName>
        <fullName evidence="4">DUF3108 domain-containing protein</fullName>
    </recommendedName>
</protein>
<name>A0A8J7Q691_9BACT</name>
<keyword evidence="1" id="KW-0732">Signal</keyword>
<dbReference type="EMBL" id="JAFREP010000002">
    <property type="protein sequence ID" value="MBO1317434.1"/>
    <property type="molecule type" value="Genomic_DNA"/>
</dbReference>
<dbReference type="AlphaFoldDB" id="A0A8J7Q691"/>
<evidence type="ECO:0000313" key="2">
    <source>
        <dbReference type="EMBL" id="MBO1317434.1"/>
    </source>
</evidence>
<organism evidence="2 3">
    <name type="scientific">Acanthopleuribacter pedis</name>
    <dbReference type="NCBI Taxonomy" id="442870"/>
    <lineage>
        <taxon>Bacteria</taxon>
        <taxon>Pseudomonadati</taxon>
        <taxon>Acidobacteriota</taxon>
        <taxon>Holophagae</taxon>
        <taxon>Acanthopleuribacterales</taxon>
        <taxon>Acanthopleuribacteraceae</taxon>
        <taxon>Acanthopleuribacter</taxon>
    </lineage>
</organism>
<sequence length="283" mass="31712">MKHLLILLFSVLAPLVAQENAPDEAPLYGNWDLVKDDDRPPGTPVEQERLSIYPDGTLIISGIPVSLTYAVLENRFVVTATAGGETQTMMDREFTVDETWFRMKNNKQGYVHYRRSSDPLKPLVDTSVARTFKDEWIEIRVPAGFQNMANDDTSKAHYSFTHPETQIITQIMVSKETGAGDVFEITQKFSNEMLRQFPPEHQPKVETLEKDGFYNVAGKSIRFSKSFPEGTIHMSFLTTRVGEHTVFLFAQEMAPASGSTAAPILKGMFASFQVKGKKLVGTP</sequence>
<dbReference type="RefSeq" id="WP_207856670.1">
    <property type="nucleotide sequence ID" value="NZ_JAFREP010000002.1"/>
</dbReference>
<evidence type="ECO:0000313" key="3">
    <source>
        <dbReference type="Proteomes" id="UP000664417"/>
    </source>
</evidence>
<comment type="caution">
    <text evidence="2">The sequence shown here is derived from an EMBL/GenBank/DDBJ whole genome shotgun (WGS) entry which is preliminary data.</text>
</comment>
<accession>A0A8J7Q691</accession>
<keyword evidence="3" id="KW-1185">Reference proteome</keyword>
<gene>
    <name evidence="2" type="ORF">J3U88_03110</name>
</gene>
<feature type="signal peptide" evidence="1">
    <location>
        <begin position="1"/>
        <end position="19"/>
    </location>
</feature>
<reference evidence="2" key="1">
    <citation type="submission" date="2021-03" db="EMBL/GenBank/DDBJ databases">
        <authorList>
            <person name="Wang G."/>
        </authorList>
    </citation>
    <scope>NUCLEOTIDE SEQUENCE</scope>
    <source>
        <strain evidence="2">KCTC 12899</strain>
    </source>
</reference>